<name>R9GY01_9SPHI</name>
<keyword evidence="1" id="KW-0472">Membrane</keyword>
<feature type="transmembrane region" description="Helical" evidence="1">
    <location>
        <begin position="173"/>
        <end position="192"/>
    </location>
</feature>
<dbReference type="eggNOG" id="COG5061">
    <property type="taxonomic scope" value="Bacteria"/>
</dbReference>
<comment type="caution">
    <text evidence="2">The sequence shown here is derived from an EMBL/GenBank/DDBJ whole genome shotgun (WGS) entry which is preliminary data.</text>
</comment>
<proteinExistence type="predicted"/>
<gene>
    <name evidence="2" type="ORF">ADIARSV_0252</name>
</gene>
<dbReference type="PATRIC" id="fig|1150600.3.peg.248"/>
<protein>
    <recommendedName>
        <fullName evidence="4">DUF3307 domain-containing protein</fullName>
    </recommendedName>
</protein>
<dbReference type="Pfam" id="PF11750">
    <property type="entry name" value="DUF3307"/>
    <property type="match status" value="1"/>
</dbReference>
<keyword evidence="1" id="KW-1133">Transmembrane helix</keyword>
<keyword evidence="1" id="KW-0812">Transmembrane</keyword>
<dbReference type="OrthoDB" id="8536716at2"/>
<dbReference type="Proteomes" id="UP000014174">
    <property type="component" value="Unassembled WGS sequence"/>
</dbReference>
<feature type="transmembrane region" description="Helical" evidence="1">
    <location>
        <begin position="39"/>
        <end position="72"/>
    </location>
</feature>
<dbReference type="InterPro" id="IPR021737">
    <property type="entry name" value="Phage_phiKZ_Orf197"/>
</dbReference>
<accession>R9GY01</accession>
<dbReference type="AlphaFoldDB" id="R9GY01"/>
<dbReference type="STRING" id="1150600.ADIARSV_0252"/>
<feature type="transmembrane region" description="Helical" evidence="1">
    <location>
        <begin position="124"/>
        <end position="145"/>
    </location>
</feature>
<evidence type="ECO:0000313" key="3">
    <source>
        <dbReference type="Proteomes" id="UP000014174"/>
    </source>
</evidence>
<evidence type="ECO:0000256" key="1">
    <source>
        <dbReference type="SAM" id="Phobius"/>
    </source>
</evidence>
<dbReference type="EMBL" id="AQPN01000008">
    <property type="protein sequence ID" value="EOR96621.1"/>
    <property type="molecule type" value="Genomic_DNA"/>
</dbReference>
<sequence length="238" mass="27137">MLLLWYFKMIAAHLLTDFAFQPKSWVNGRIEHHYKSRHIYFHVLITAITAWLFDGFVHWAVPVVILFTHFGIDLWKSYRPQRIAYFLIDQGLHLLVIGVLGWLLYQPGLESLQVLSNVLHNEAYWAVVLAVIFLTHPSGILIGMLTTRWRVQLADSGNTLGAAGKWIGMLERLIIFILVVYDQYEAIGLLTAAKSILRFSESKDAPERSEYVLIGTLISISFALIIGLIIKIYLPVSS</sequence>
<evidence type="ECO:0000313" key="2">
    <source>
        <dbReference type="EMBL" id="EOR96621.1"/>
    </source>
</evidence>
<evidence type="ECO:0008006" key="4">
    <source>
        <dbReference type="Google" id="ProtNLM"/>
    </source>
</evidence>
<feature type="transmembrane region" description="Helical" evidence="1">
    <location>
        <begin position="212"/>
        <end position="234"/>
    </location>
</feature>
<feature type="transmembrane region" description="Helical" evidence="1">
    <location>
        <begin position="84"/>
        <end position="104"/>
    </location>
</feature>
<dbReference type="RefSeq" id="WP_016193506.1">
    <property type="nucleotide sequence ID" value="NZ_AQPN01000008.1"/>
</dbReference>
<organism evidence="2 3">
    <name type="scientific">Arcticibacter svalbardensis MN12-7</name>
    <dbReference type="NCBI Taxonomy" id="1150600"/>
    <lineage>
        <taxon>Bacteria</taxon>
        <taxon>Pseudomonadati</taxon>
        <taxon>Bacteroidota</taxon>
        <taxon>Sphingobacteriia</taxon>
        <taxon>Sphingobacteriales</taxon>
        <taxon>Sphingobacteriaceae</taxon>
        <taxon>Arcticibacter</taxon>
    </lineage>
</organism>
<keyword evidence="3" id="KW-1185">Reference proteome</keyword>
<reference evidence="2 3" key="1">
    <citation type="journal article" date="2013" name="Genome Announc.">
        <title>Draft Genome Sequence of Arcticibacter svalbardensis Strain MN12-7T, a Member of the Family Sphingobacteriaceae Isolated from an Arctic Soil Sample.</title>
        <authorList>
            <person name="Shivaji S."/>
            <person name="Ara S."/>
            <person name="Prasad S."/>
            <person name="Manasa B.P."/>
            <person name="Begum Z."/>
            <person name="Singh A."/>
            <person name="Kumar Pinnaka A."/>
        </authorList>
    </citation>
    <scope>NUCLEOTIDE SEQUENCE [LARGE SCALE GENOMIC DNA]</scope>
    <source>
        <strain evidence="2 3">MN12-7</strain>
    </source>
</reference>